<feature type="binding site" evidence="7">
    <location>
        <position position="64"/>
    </location>
    <ligand>
        <name>carbamoyl phosphate</name>
        <dbReference type="ChEBI" id="CHEBI:58228"/>
    </ligand>
</feature>
<dbReference type="InterPro" id="IPR036901">
    <property type="entry name" value="Asp/Orn_carbamoylTrfase_sf"/>
</dbReference>
<dbReference type="PANTHER" id="PTHR45753:SF6">
    <property type="entry name" value="ASPARTATE CARBAMOYLTRANSFERASE"/>
    <property type="match status" value="1"/>
</dbReference>
<feature type="binding site" evidence="7">
    <location>
        <position position="270"/>
    </location>
    <ligand>
        <name>carbamoyl phosphate</name>
        <dbReference type="ChEBI" id="CHEBI:58228"/>
    </ligand>
</feature>
<comment type="similarity">
    <text evidence="2 7">Belongs to the aspartate/ornithine carbamoyltransferase superfamily. ATCase family.</text>
</comment>
<comment type="pathway">
    <text evidence="1 7">Pyrimidine metabolism; UMP biosynthesis via de novo pathway; (S)-dihydroorotate from bicarbonate: step 2/3.</text>
</comment>
<dbReference type="FunFam" id="3.40.50.1370:FF:000007">
    <property type="entry name" value="Aspartate carbamoyltransferase"/>
    <property type="match status" value="1"/>
</dbReference>
<feature type="binding site" evidence="7">
    <location>
        <position position="229"/>
    </location>
    <ligand>
        <name>L-aspartate</name>
        <dbReference type="ChEBI" id="CHEBI:29991"/>
    </ligand>
</feature>
<evidence type="ECO:0000256" key="3">
    <source>
        <dbReference type="ARBA" id="ARBA00022679"/>
    </source>
</evidence>
<evidence type="ECO:0000256" key="2">
    <source>
        <dbReference type="ARBA" id="ARBA00008896"/>
    </source>
</evidence>
<dbReference type="PROSITE" id="PS00097">
    <property type="entry name" value="CARBAMOYLTRANSFERASE"/>
    <property type="match status" value="1"/>
</dbReference>
<dbReference type="PRINTS" id="PR00101">
    <property type="entry name" value="ATCASE"/>
</dbReference>
<comment type="catalytic activity">
    <reaction evidence="6 7">
        <text>carbamoyl phosphate + L-aspartate = N-carbamoyl-L-aspartate + phosphate + H(+)</text>
        <dbReference type="Rhea" id="RHEA:20013"/>
        <dbReference type="ChEBI" id="CHEBI:15378"/>
        <dbReference type="ChEBI" id="CHEBI:29991"/>
        <dbReference type="ChEBI" id="CHEBI:32814"/>
        <dbReference type="ChEBI" id="CHEBI:43474"/>
        <dbReference type="ChEBI" id="CHEBI:58228"/>
        <dbReference type="EC" id="2.1.3.2"/>
    </reaction>
</comment>
<dbReference type="InterPro" id="IPR006132">
    <property type="entry name" value="Asp/Orn_carbamoyltranf_P-bd"/>
</dbReference>
<feature type="binding site" evidence="7">
    <location>
        <position position="145"/>
    </location>
    <ligand>
        <name>carbamoyl phosphate</name>
        <dbReference type="ChEBI" id="CHEBI:58228"/>
    </ligand>
</feature>
<dbReference type="RefSeq" id="WP_338046190.1">
    <property type="nucleotide sequence ID" value="NZ_WJIE01000001.1"/>
</dbReference>
<dbReference type="PRINTS" id="PR00100">
    <property type="entry name" value="AOTCASE"/>
</dbReference>
<dbReference type="NCBIfam" id="TIGR00670">
    <property type="entry name" value="asp_carb_tr"/>
    <property type="match status" value="1"/>
</dbReference>
<dbReference type="GO" id="GO:0006520">
    <property type="term" value="P:amino acid metabolic process"/>
    <property type="evidence" value="ECO:0007669"/>
    <property type="project" value="InterPro"/>
</dbReference>
<keyword evidence="11" id="KW-1185">Reference proteome</keyword>
<evidence type="ECO:0000259" key="9">
    <source>
        <dbReference type="Pfam" id="PF02729"/>
    </source>
</evidence>
<dbReference type="Pfam" id="PF02729">
    <property type="entry name" value="OTCace_N"/>
    <property type="match status" value="1"/>
</dbReference>
<evidence type="ECO:0000313" key="10">
    <source>
        <dbReference type="EMBL" id="MRG90925.1"/>
    </source>
</evidence>
<dbReference type="UniPathway" id="UPA00070">
    <property type="reaction ID" value="UER00116"/>
</dbReference>
<evidence type="ECO:0000256" key="1">
    <source>
        <dbReference type="ARBA" id="ARBA00004852"/>
    </source>
</evidence>
<feature type="binding site" evidence="7">
    <location>
        <position position="271"/>
    </location>
    <ligand>
        <name>carbamoyl phosphate</name>
        <dbReference type="ChEBI" id="CHEBI:58228"/>
    </ligand>
</feature>
<feature type="binding site" evidence="7">
    <location>
        <position position="65"/>
    </location>
    <ligand>
        <name>carbamoyl phosphate</name>
        <dbReference type="ChEBI" id="CHEBI:58228"/>
    </ligand>
</feature>
<proteinExistence type="inferred from homology"/>
<dbReference type="Proteomes" id="UP000440224">
    <property type="component" value="Unassembled WGS sequence"/>
</dbReference>
<evidence type="ECO:0000256" key="6">
    <source>
        <dbReference type="ARBA" id="ARBA00048859"/>
    </source>
</evidence>
<dbReference type="EMBL" id="WJIE01000001">
    <property type="protein sequence ID" value="MRG90925.1"/>
    <property type="molecule type" value="Genomic_DNA"/>
</dbReference>
<feature type="domain" description="Aspartate/ornithine carbamoyltransferase Asp/Orn-binding" evidence="8">
    <location>
        <begin position="162"/>
        <end position="307"/>
    </location>
</feature>
<dbReference type="GO" id="GO:0006207">
    <property type="term" value="P:'de novo' pyrimidine nucleobase biosynthetic process"/>
    <property type="evidence" value="ECO:0007669"/>
    <property type="project" value="InterPro"/>
</dbReference>
<dbReference type="EC" id="2.1.3.2" evidence="7"/>
<organism evidence="10 11">
    <name type="scientific">Polyangium spumosum</name>
    <dbReference type="NCBI Taxonomy" id="889282"/>
    <lineage>
        <taxon>Bacteria</taxon>
        <taxon>Pseudomonadati</taxon>
        <taxon>Myxococcota</taxon>
        <taxon>Polyangia</taxon>
        <taxon>Polyangiales</taxon>
        <taxon>Polyangiaceae</taxon>
        <taxon>Polyangium</taxon>
    </lineage>
</organism>
<dbReference type="PANTHER" id="PTHR45753">
    <property type="entry name" value="ORNITHINE CARBAMOYLTRANSFERASE, MITOCHONDRIAL"/>
    <property type="match status" value="1"/>
</dbReference>
<dbReference type="GO" id="GO:0016597">
    <property type="term" value="F:amino acid binding"/>
    <property type="evidence" value="ECO:0007669"/>
    <property type="project" value="InterPro"/>
</dbReference>
<feature type="domain" description="Aspartate/ornithine carbamoyltransferase carbamoyl-P binding" evidence="9">
    <location>
        <begin position="12"/>
        <end position="154"/>
    </location>
</feature>
<gene>
    <name evidence="7" type="primary">pyrB</name>
    <name evidence="10" type="ORF">GF068_03160</name>
</gene>
<feature type="binding site" evidence="7">
    <location>
        <position position="175"/>
    </location>
    <ligand>
        <name>L-aspartate</name>
        <dbReference type="ChEBI" id="CHEBI:29991"/>
    </ligand>
</feature>
<dbReference type="NCBIfam" id="NF002032">
    <property type="entry name" value="PRK00856.1"/>
    <property type="match status" value="1"/>
</dbReference>
<accession>A0A6N7PLE4</accession>
<comment type="function">
    <text evidence="5 7">Catalyzes the condensation of carbamoyl phosphate and aspartate to form carbamoyl aspartate and inorganic phosphate, the committed step in the de novo pyrimidine nucleotide biosynthesis pathway.</text>
</comment>
<dbReference type="AlphaFoldDB" id="A0A6N7PLE4"/>
<name>A0A6N7PLE4_9BACT</name>
<evidence type="ECO:0000256" key="5">
    <source>
        <dbReference type="ARBA" id="ARBA00043884"/>
    </source>
</evidence>
<dbReference type="InterPro" id="IPR002082">
    <property type="entry name" value="Asp_carbamoyltransf"/>
</dbReference>
<reference evidence="10 11" key="1">
    <citation type="submission" date="2019-10" db="EMBL/GenBank/DDBJ databases">
        <title>A soil myxobacterium in the family Polyangiaceae.</title>
        <authorList>
            <person name="Li Y."/>
            <person name="Wang J."/>
        </authorList>
    </citation>
    <scope>NUCLEOTIDE SEQUENCE [LARGE SCALE GENOMIC DNA]</scope>
    <source>
        <strain evidence="10 11">DSM 14734</strain>
    </source>
</reference>
<sequence>MTTTARARYPHRHLLGIEGLEEPEILSILDAAESFFDVSRRSVRKVPTLRGKTVINLFYEPSTRTRTSFELAGKRLSADVINISVSTSSAVKGETLLDTVKNLEAMCPDVLVIRHQASGAPHYVASRTKVAVVNAGDGTHEHPTQALLDAFTIRRRKGRLEGLVVAICGDVLHSRVARSNALLLRKMGATVRFAGPRTLLPPAAEALGAEVHDRLEPALEGADVVMMLRVQRERLAGTFLPSTREYSRKFGLNEARLSLAAPDAIVMHPGPMNRGVEIDPAVADGSRSVILDQVEAGVAVRMAVLWMVATEAEGEPVAGA</sequence>
<dbReference type="SUPFAM" id="SSF53671">
    <property type="entry name" value="Aspartate/ornithine carbamoyltransferase"/>
    <property type="match status" value="1"/>
</dbReference>
<dbReference type="Gene3D" id="3.40.50.1370">
    <property type="entry name" value="Aspartate/ornithine carbamoyltransferase"/>
    <property type="match status" value="2"/>
</dbReference>
<dbReference type="GO" id="GO:0004070">
    <property type="term" value="F:aspartate carbamoyltransferase activity"/>
    <property type="evidence" value="ECO:0007669"/>
    <property type="project" value="UniProtKB-UniRule"/>
</dbReference>
<comment type="caution">
    <text evidence="10">The sequence shown here is derived from an EMBL/GenBank/DDBJ whole genome shotgun (WGS) entry which is preliminary data.</text>
</comment>
<dbReference type="InterPro" id="IPR006131">
    <property type="entry name" value="Asp_carbamoyltransf_Asp/Orn-bd"/>
</dbReference>
<dbReference type="Pfam" id="PF00185">
    <property type="entry name" value="OTCace"/>
    <property type="match status" value="1"/>
</dbReference>
<keyword evidence="3 7" id="KW-0808">Transferase</keyword>
<evidence type="ECO:0000256" key="4">
    <source>
        <dbReference type="ARBA" id="ARBA00022975"/>
    </source>
</evidence>
<evidence type="ECO:0000259" key="8">
    <source>
        <dbReference type="Pfam" id="PF00185"/>
    </source>
</evidence>
<keyword evidence="4 7" id="KW-0665">Pyrimidine biosynthesis</keyword>
<evidence type="ECO:0000313" key="11">
    <source>
        <dbReference type="Proteomes" id="UP000440224"/>
    </source>
</evidence>
<dbReference type="GO" id="GO:0044205">
    <property type="term" value="P:'de novo' UMP biosynthetic process"/>
    <property type="evidence" value="ECO:0007669"/>
    <property type="project" value="UniProtKB-UniRule"/>
</dbReference>
<protein>
    <recommendedName>
        <fullName evidence="7">Aspartate carbamoyltransferase</fullName>
        <ecNumber evidence="7">2.1.3.2</ecNumber>
    </recommendedName>
    <alternativeName>
        <fullName evidence="7">Aspartate transcarbamylase</fullName>
        <shortName evidence="7">ATCase</shortName>
    </alternativeName>
</protein>
<dbReference type="InterPro" id="IPR006130">
    <property type="entry name" value="Asp/Orn_carbamoylTrfase"/>
</dbReference>
<dbReference type="GO" id="GO:0005829">
    <property type="term" value="C:cytosol"/>
    <property type="evidence" value="ECO:0007669"/>
    <property type="project" value="TreeGrafter"/>
</dbReference>
<evidence type="ECO:0000256" key="7">
    <source>
        <dbReference type="HAMAP-Rule" id="MF_00001"/>
    </source>
</evidence>
<feature type="binding site" evidence="7">
    <location>
        <position position="92"/>
    </location>
    <ligand>
        <name>L-aspartate</name>
        <dbReference type="ChEBI" id="CHEBI:29991"/>
    </ligand>
</feature>
<feature type="binding site" evidence="7">
    <location>
        <position position="142"/>
    </location>
    <ligand>
        <name>carbamoyl phosphate</name>
        <dbReference type="ChEBI" id="CHEBI:58228"/>
    </ligand>
</feature>
<dbReference type="HAMAP" id="MF_00001">
    <property type="entry name" value="Asp_carb_tr"/>
    <property type="match status" value="1"/>
</dbReference>
<feature type="binding site" evidence="7">
    <location>
        <position position="114"/>
    </location>
    <ligand>
        <name>carbamoyl phosphate</name>
        <dbReference type="ChEBI" id="CHEBI:58228"/>
    </ligand>
</feature>
<comment type="subunit">
    <text evidence="7">Heterododecamer (2C3:3R2) of six catalytic PyrB chains organized as two trimers (C3), and six regulatory PyrI chains organized as three dimers (R2).</text>
</comment>